<evidence type="ECO:0000313" key="1">
    <source>
        <dbReference type="EMBL" id="ASK68069.1"/>
    </source>
</evidence>
<dbReference type="Proteomes" id="UP000198367">
    <property type="component" value="Chromosome"/>
</dbReference>
<organism evidence="1 2">
    <name type="scientific">Shewanella bicestrii</name>
    <dbReference type="NCBI Taxonomy" id="2018305"/>
    <lineage>
        <taxon>Bacteria</taxon>
        <taxon>Pseudomonadati</taxon>
        <taxon>Pseudomonadota</taxon>
        <taxon>Gammaproteobacteria</taxon>
        <taxon>Alteromonadales</taxon>
        <taxon>Shewanellaceae</taxon>
        <taxon>Shewanella</taxon>
    </lineage>
</organism>
<evidence type="ECO:0000313" key="2">
    <source>
        <dbReference type="Proteomes" id="UP000198367"/>
    </source>
</evidence>
<protein>
    <submittedName>
        <fullName evidence="1">Uncharacterized protein</fullName>
    </submittedName>
</protein>
<dbReference type="KEGG" id="sbj:CF168_03850"/>
<keyword evidence="2" id="KW-1185">Reference proteome</keyword>
<reference evidence="1 2" key="1">
    <citation type="submission" date="2017-07" db="EMBL/GenBank/DDBJ databases">
        <title>Phenotypical and genomic characterization of a clinical isolate of Shewanella bicestrii sp. nov. producing an extended-spectrum beta-lactamase and a new oxacillinase variant.</title>
        <authorList>
            <person name="Jousset A.B."/>
            <person name="Bonnin R.A."/>
            <person name="Girlich D."/>
            <person name="Dabos L."/>
            <person name="Potron A."/>
            <person name="Dortet L."/>
            <person name="Glaser P."/>
            <person name="Naas T."/>
        </authorList>
    </citation>
    <scope>NUCLEOTIDE SEQUENCE [LARGE SCALE GENOMIC DNA]</scope>
    <source>
        <strain evidence="1 2">JAB-1</strain>
    </source>
</reference>
<dbReference type="EMBL" id="CP022358">
    <property type="protein sequence ID" value="ASK68069.1"/>
    <property type="molecule type" value="Genomic_DNA"/>
</dbReference>
<sequence length="89" mass="9627">MEFSYEVTGHIDKELIVELEEVLVSHIGTDNFQEVSPCHSGSVLVNLNVDGPFLNQLAGNAKCSCGRPLVSITGTSDMKSLNIHIVEKA</sequence>
<dbReference type="RefSeq" id="WP_089067032.1">
    <property type="nucleotide sequence ID" value="NZ_CP022358.1"/>
</dbReference>
<accession>A0A220UIV5</accession>
<dbReference type="AlphaFoldDB" id="A0A220UIV5"/>
<gene>
    <name evidence="1" type="ORF">CF168_03850</name>
</gene>
<proteinExistence type="predicted"/>
<name>A0A220UIV5_9GAMM</name>